<accession>A0ABV5C0R7</accession>
<protein>
    <submittedName>
        <fullName evidence="1">Uncharacterized protein</fullName>
    </submittedName>
</protein>
<comment type="caution">
    <text evidence="1">The sequence shown here is derived from an EMBL/GenBank/DDBJ whole genome shotgun (WGS) entry which is preliminary data.</text>
</comment>
<evidence type="ECO:0000313" key="2">
    <source>
        <dbReference type="Proteomes" id="UP001580430"/>
    </source>
</evidence>
<name>A0ABV5C0R7_9BACL</name>
<evidence type="ECO:0000313" key="1">
    <source>
        <dbReference type="EMBL" id="MFB5761118.1"/>
    </source>
</evidence>
<gene>
    <name evidence="1" type="ORF">ACE5LO_12020</name>
</gene>
<reference evidence="1 2" key="1">
    <citation type="submission" date="2024-09" db="EMBL/GenBank/DDBJ databases">
        <title>Paenibacillus zeirhizospherea sp. nov., isolated from surface of the maize (Zea mays) roots in a horticulture field, Hungary.</title>
        <authorList>
            <person name="Marton D."/>
            <person name="Farkas M."/>
            <person name="Bedics A."/>
            <person name="Toth E."/>
            <person name="Tancsics A."/>
            <person name="Boka K."/>
            <person name="Marati G."/>
            <person name="Kriszt B."/>
            <person name="Cserhati M."/>
        </authorList>
    </citation>
    <scope>NUCLEOTIDE SEQUENCE [LARGE SCALE GENOMIC DNA]</scope>
    <source>
        <strain evidence="1 2">JCM 18446</strain>
    </source>
</reference>
<organism evidence="1 2">
    <name type="scientific">Paenibacillus medicaginis</name>
    <dbReference type="NCBI Taxonomy" id="1470560"/>
    <lineage>
        <taxon>Bacteria</taxon>
        <taxon>Bacillati</taxon>
        <taxon>Bacillota</taxon>
        <taxon>Bacilli</taxon>
        <taxon>Bacillales</taxon>
        <taxon>Paenibacillaceae</taxon>
        <taxon>Paenibacillus</taxon>
    </lineage>
</organism>
<sequence length="89" mass="9559">MATEASAVTTGGFAYLDKHGFLHVVATEKTAKENTNGGVVEFEGQHAYGYPVVPAAAGEYEQLVIKADGTEKDGRTVPQHLLDLIERLK</sequence>
<proteinExistence type="predicted"/>
<keyword evidence="2" id="KW-1185">Reference proteome</keyword>
<dbReference type="RefSeq" id="WP_375520261.1">
    <property type="nucleotide sequence ID" value="NZ_JBHIRY010000009.1"/>
</dbReference>
<dbReference type="Proteomes" id="UP001580430">
    <property type="component" value="Unassembled WGS sequence"/>
</dbReference>
<dbReference type="EMBL" id="JBHIRY010000009">
    <property type="protein sequence ID" value="MFB5761118.1"/>
    <property type="molecule type" value="Genomic_DNA"/>
</dbReference>